<name>A0A836C9A3_9STRA</name>
<organism evidence="1 2">
    <name type="scientific">Tribonema minus</name>
    <dbReference type="NCBI Taxonomy" id="303371"/>
    <lineage>
        <taxon>Eukaryota</taxon>
        <taxon>Sar</taxon>
        <taxon>Stramenopiles</taxon>
        <taxon>Ochrophyta</taxon>
        <taxon>PX clade</taxon>
        <taxon>Xanthophyceae</taxon>
        <taxon>Tribonematales</taxon>
        <taxon>Tribonemataceae</taxon>
        <taxon>Tribonema</taxon>
    </lineage>
</organism>
<protein>
    <submittedName>
        <fullName evidence="1">Uncharacterized protein</fullName>
    </submittedName>
</protein>
<reference evidence="1" key="1">
    <citation type="submission" date="2021-02" db="EMBL/GenBank/DDBJ databases">
        <title>First Annotated Genome of the Yellow-green Alga Tribonema minus.</title>
        <authorList>
            <person name="Mahan K.M."/>
        </authorList>
    </citation>
    <scope>NUCLEOTIDE SEQUENCE</scope>
    <source>
        <strain evidence="1">UTEX B ZZ1240</strain>
    </source>
</reference>
<keyword evidence="2" id="KW-1185">Reference proteome</keyword>
<dbReference type="AlphaFoldDB" id="A0A836C9A3"/>
<dbReference type="EMBL" id="JAFCMP010000525">
    <property type="protein sequence ID" value="KAG5177354.1"/>
    <property type="molecule type" value="Genomic_DNA"/>
</dbReference>
<proteinExistence type="predicted"/>
<accession>A0A836C9A3</accession>
<evidence type="ECO:0000313" key="2">
    <source>
        <dbReference type="Proteomes" id="UP000664859"/>
    </source>
</evidence>
<evidence type="ECO:0000313" key="1">
    <source>
        <dbReference type="EMBL" id="KAG5177354.1"/>
    </source>
</evidence>
<dbReference type="Proteomes" id="UP000664859">
    <property type="component" value="Unassembled WGS sequence"/>
</dbReference>
<sequence length="98" mass="10367">MTLTSPSGAMAAFLSTTTRPLDRPKGVRTTRTQAMARWFADSLGFTGNSGLFTAIAAGTVIGLAGELPSLAPGRLPLAAALWLEYRHLQRIKPTLGLL</sequence>
<gene>
    <name evidence="1" type="ORF">JKP88DRAFT_273984</name>
</gene>
<comment type="caution">
    <text evidence="1">The sequence shown here is derived from an EMBL/GenBank/DDBJ whole genome shotgun (WGS) entry which is preliminary data.</text>
</comment>